<comment type="subcellular location">
    <subcellularLocation>
        <location evidence="1">Nucleus</location>
    </subcellularLocation>
</comment>
<dbReference type="EMBL" id="JAUZQC010000024">
    <property type="protein sequence ID" value="KAK5848850.1"/>
    <property type="molecule type" value="Genomic_DNA"/>
</dbReference>
<evidence type="ECO:0000256" key="2">
    <source>
        <dbReference type="ARBA" id="ARBA00022723"/>
    </source>
</evidence>
<evidence type="ECO:0000256" key="1">
    <source>
        <dbReference type="ARBA" id="ARBA00004123"/>
    </source>
</evidence>
<organism evidence="10 11">
    <name type="scientific">Eleginops maclovinus</name>
    <name type="common">Patagonian blennie</name>
    <name type="synonym">Eleginus maclovinus</name>
    <dbReference type="NCBI Taxonomy" id="56733"/>
    <lineage>
        <taxon>Eukaryota</taxon>
        <taxon>Metazoa</taxon>
        <taxon>Chordata</taxon>
        <taxon>Craniata</taxon>
        <taxon>Vertebrata</taxon>
        <taxon>Euteleostomi</taxon>
        <taxon>Actinopterygii</taxon>
        <taxon>Neopterygii</taxon>
        <taxon>Teleostei</taxon>
        <taxon>Neoteleostei</taxon>
        <taxon>Acanthomorphata</taxon>
        <taxon>Eupercaria</taxon>
        <taxon>Perciformes</taxon>
        <taxon>Notothenioidei</taxon>
        <taxon>Eleginopidae</taxon>
        <taxon>Eleginops</taxon>
    </lineage>
</organism>
<feature type="region of interest" description="Disordered" evidence="7">
    <location>
        <begin position="1"/>
        <end position="26"/>
    </location>
</feature>
<keyword evidence="3" id="KW-0863">Zinc-finger</keyword>
<reference evidence="10 11" key="1">
    <citation type="journal article" date="2023" name="Genes (Basel)">
        <title>Chromosome-Level Genome Assembly and Circadian Gene Repertoire of the Patagonia Blennie Eleginops maclovinus-The Closest Ancestral Proxy of Antarctic Cryonotothenioids.</title>
        <authorList>
            <person name="Cheng C.C."/>
            <person name="Rivera-Colon A.G."/>
            <person name="Minhas B.F."/>
            <person name="Wilson L."/>
            <person name="Rayamajhi N."/>
            <person name="Vargas-Chacoff L."/>
            <person name="Catchen J.M."/>
        </authorList>
    </citation>
    <scope>NUCLEOTIDE SEQUENCE [LARGE SCALE GENOMIC DNA]</scope>
    <source>
        <strain evidence="10">JMC-PN-2008</strain>
    </source>
</reference>
<feature type="compositionally biased region" description="Polar residues" evidence="7">
    <location>
        <begin position="13"/>
        <end position="23"/>
    </location>
</feature>
<dbReference type="Pfam" id="PF08600">
    <property type="entry name" value="NuBaID_C"/>
    <property type="match status" value="1"/>
</dbReference>
<evidence type="ECO:0008006" key="12">
    <source>
        <dbReference type="Google" id="ProtNLM"/>
    </source>
</evidence>
<evidence type="ECO:0000313" key="11">
    <source>
        <dbReference type="Proteomes" id="UP001346869"/>
    </source>
</evidence>
<reference evidence="10 11" key="2">
    <citation type="journal article" date="2023" name="Mol. Biol. Evol.">
        <title>Genomics of Secondarily Temperate Adaptation in the Only Non-Antarctic Icefish.</title>
        <authorList>
            <person name="Rivera-Colon A.G."/>
            <person name="Rayamajhi N."/>
            <person name="Minhas B.F."/>
            <person name="Madrigal G."/>
            <person name="Bilyk K.T."/>
            <person name="Yoon V."/>
            <person name="Hune M."/>
            <person name="Gregory S."/>
            <person name="Cheng C.H.C."/>
            <person name="Catchen J.M."/>
        </authorList>
    </citation>
    <scope>NUCLEOTIDE SEQUENCE [LARGE SCALE GENOMIC DNA]</scope>
    <source>
        <strain evidence="10">JMC-PN-2008</strain>
    </source>
</reference>
<evidence type="ECO:0000256" key="7">
    <source>
        <dbReference type="SAM" id="MobiDB-lite"/>
    </source>
</evidence>
<evidence type="ECO:0000256" key="6">
    <source>
        <dbReference type="ARBA" id="ARBA00044931"/>
    </source>
</evidence>
<feature type="domain" description="NuBaID C-terminal" evidence="9">
    <location>
        <begin position="236"/>
        <end position="458"/>
    </location>
</feature>
<keyword evidence="4" id="KW-0862">Zinc</keyword>
<evidence type="ECO:0000259" key="8">
    <source>
        <dbReference type="Pfam" id="PF07967"/>
    </source>
</evidence>
<evidence type="ECO:0000259" key="9">
    <source>
        <dbReference type="Pfam" id="PF08600"/>
    </source>
</evidence>
<dbReference type="PANTHER" id="PTHR15835:SF6">
    <property type="entry name" value="ZINC FINGER C3HC-TYPE PROTEIN 1"/>
    <property type="match status" value="1"/>
</dbReference>
<feature type="compositionally biased region" description="Basic and acidic residues" evidence="7">
    <location>
        <begin position="325"/>
        <end position="334"/>
    </location>
</feature>
<dbReference type="InterPro" id="IPR013909">
    <property type="entry name" value="NuBaID_C"/>
</dbReference>
<feature type="region of interest" description="Disordered" evidence="7">
    <location>
        <begin position="284"/>
        <end position="400"/>
    </location>
</feature>
<evidence type="ECO:0000256" key="3">
    <source>
        <dbReference type="ARBA" id="ARBA00022771"/>
    </source>
</evidence>
<protein>
    <recommendedName>
        <fullName evidence="12">Nuclear-interacting partner of ALK</fullName>
    </recommendedName>
</protein>
<evidence type="ECO:0000256" key="5">
    <source>
        <dbReference type="ARBA" id="ARBA00023242"/>
    </source>
</evidence>
<dbReference type="InterPro" id="IPR012935">
    <property type="entry name" value="NuBaID_N"/>
</dbReference>
<dbReference type="GO" id="GO:0005634">
    <property type="term" value="C:nucleus"/>
    <property type="evidence" value="ECO:0007669"/>
    <property type="project" value="UniProtKB-SubCell"/>
</dbReference>
<accession>A0AAN7WUL1</accession>
<dbReference type="GO" id="GO:0008270">
    <property type="term" value="F:zinc ion binding"/>
    <property type="evidence" value="ECO:0007669"/>
    <property type="project" value="UniProtKB-KW"/>
</dbReference>
<evidence type="ECO:0000256" key="4">
    <source>
        <dbReference type="ARBA" id="ARBA00022833"/>
    </source>
</evidence>
<proteinExistence type="predicted"/>
<keyword evidence="11" id="KW-1185">Reference proteome</keyword>
<name>A0AAN7WUL1_ELEMC</name>
<evidence type="ECO:0000313" key="10">
    <source>
        <dbReference type="EMBL" id="KAK5848850.1"/>
    </source>
</evidence>
<sequence length="497" mass="54210">MATLSGSRGDRFGNTNQQKSSFASPEKVRELLNAGVSSTQIGSSSELENVKFLEVKSNTQATCEATNKEAFFSRVESYSCLKWAGKPRTLSPLICARYGWINVGCDMLKCSSCQAFLCATLQPTLDFEKYGSRIAEISRQLQMQHENFCPWPDFPSPERFWLLPACEPSALLTAFLERFQSTCLLAQQLPAMKPEQLKCMSLTEEVISVILQLIEDEQKKKRDSPCSEPLAVQVAACIVSLCGWSASPALQAMNLPILRCSYCMRKVGLWNFFQMEGTLCDGDASTHTVRPSTPTTGTAAVAPSEGQGDLLASASSTPPCRMKLRSRDSTRSDQGEGTSSPVSLRARSRDSPSPVEELQSPLGKGKRTATRGRGQGDNAGSECPASPRPPPKRLCLSSVGGPDDLLPKNAFDPLAQHRDWCPWVSVGKENVDPGVIPFLDGGSVMHQQGWKAALNLLMPMKKNSNLAGGSPGQGPRDKSKRVFAIFRQWQVSYSPSQ</sequence>
<feature type="compositionally biased region" description="Polar residues" evidence="7">
    <location>
        <begin position="285"/>
        <end position="298"/>
    </location>
</feature>
<dbReference type="Proteomes" id="UP001346869">
    <property type="component" value="Unassembled WGS sequence"/>
</dbReference>
<comment type="caution">
    <text evidence="10">The sequence shown here is derived from an EMBL/GenBank/DDBJ whole genome shotgun (WGS) entry which is preliminary data.</text>
</comment>
<dbReference type="Pfam" id="PF07967">
    <property type="entry name" value="zf-C3HC"/>
    <property type="match status" value="1"/>
</dbReference>
<gene>
    <name evidence="10" type="ORF">PBY51_008538</name>
</gene>
<keyword evidence="2" id="KW-0479">Metal-binding</keyword>
<keyword evidence="5" id="KW-0539">Nucleus</keyword>
<feature type="domain" description="C3HC-type" evidence="8">
    <location>
        <begin position="66"/>
        <end position="191"/>
    </location>
</feature>
<comment type="function">
    <text evidence="6">Required for proper positioning of a substantial amount of TPR at the nuclear basket (NB) through interaction with TPR.</text>
</comment>
<dbReference type="AlphaFoldDB" id="A0AAN7WUL1"/>
<dbReference type="PANTHER" id="PTHR15835">
    <property type="entry name" value="NUCLEAR-INTERACTING PARTNER OF ALK"/>
    <property type="match status" value="1"/>
</dbReference>